<evidence type="ECO:0000259" key="1">
    <source>
        <dbReference type="Pfam" id="PF17262"/>
    </source>
</evidence>
<evidence type="ECO:0000259" key="2">
    <source>
        <dbReference type="Pfam" id="PF17955"/>
    </source>
</evidence>
<evidence type="ECO:0000313" key="3">
    <source>
        <dbReference type="EMBL" id="AGB03156.1"/>
    </source>
</evidence>
<dbReference type="Pfam" id="PF17262">
    <property type="entry name" value="Cas6b_C"/>
    <property type="match status" value="1"/>
</dbReference>
<reference evidence="3 4" key="2">
    <citation type="journal article" date="2014" name="Genome Announc.">
        <title>Complete Genome Sequence of Methanoregula formicica SMSPT, a Mesophilic Hydrogenotrophic Methanogen Isolated from a Methanogenic Upflow Anaerobic Sludge Blanket Reactor.</title>
        <authorList>
            <person name="Yamamoto K."/>
            <person name="Tamaki H."/>
            <person name="Cadillo-Quiroz H."/>
            <person name="Imachi H."/>
            <person name="Kyrpides N."/>
            <person name="Woyke T."/>
            <person name="Goodwin L."/>
            <person name="Zinder S.H."/>
            <person name="Kamagata Y."/>
            <person name="Liu W.T."/>
        </authorList>
    </citation>
    <scope>NUCLEOTIDE SEQUENCE [LARGE SCALE GENOMIC DNA]</scope>
    <source>
        <strain evidence="4">DSM 22288 / NBRC 105244 / SMSP</strain>
    </source>
</reference>
<evidence type="ECO:0000313" key="4">
    <source>
        <dbReference type="Proteomes" id="UP000010824"/>
    </source>
</evidence>
<feature type="domain" description="Cas6b C-terminal" evidence="1">
    <location>
        <begin position="105"/>
        <end position="216"/>
    </location>
</feature>
<dbReference type="GeneID" id="14309542"/>
<organism evidence="3 4">
    <name type="scientific">Methanoregula formicica (strain DSM 22288 / NBRC 105244 / SMSP)</name>
    <dbReference type="NCBI Taxonomy" id="593750"/>
    <lineage>
        <taxon>Archaea</taxon>
        <taxon>Methanobacteriati</taxon>
        <taxon>Methanobacteriota</taxon>
        <taxon>Stenosarchaea group</taxon>
        <taxon>Methanomicrobia</taxon>
        <taxon>Methanomicrobiales</taxon>
        <taxon>Methanoregulaceae</taxon>
        <taxon>Methanoregula</taxon>
    </lineage>
</organism>
<proteinExistence type="predicted"/>
<name>L0HHC4_METFS</name>
<dbReference type="AlphaFoldDB" id="L0HHC4"/>
<dbReference type="STRING" id="593750.Metfor_2150"/>
<dbReference type="Pfam" id="PF17955">
    <property type="entry name" value="Cas6b_N"/>
    <property type="match status" value="1"/>
</dbReference>
<dbReference type="KEGG" id="mfo:Metfor_2150"/>
<dbReference type="eggNOG" id="arCOG05125">
    <property type="taxonomic scope" value="Archaea"/>
</dbReference>
<dbReference type="Proteomes" id="UP000010824">
    <property type="component" value="Chromosome"/>
</dbReference>
<accession>L0HHC4</accession>
<dbReference type="OrthoDB" id="145577at2157"/>
<sequence>MILHTFTLTLGSTRPIHGSAHELRGFFATKFNEYAELHQHNADKFIYRYPVVQYKMSGNVPTVIGINEGAEVLKQIFDEYQEIRLGENTYQIVERGISLKDEEFGISDKIHSYEFATPWLALNQENYRKFYTLKGKPERDEFMRKILTGNILSMAKSLNYDVPGQIKCDAQVHFRKDRLKDVSVMVFTGKFQANFLIPDLLGIGKSVSRGFGAVRQLKGEYGGDSACSSSLTHGDRT</sequence>
<dbReference type="EMBL" id="CP003167">
    <property type="protein sequence ID" value="AGB03156.1"/>
    <property type="molecule type" value="Genomic_DNA"/>
</dbReference>
<dbReference type="InterPro" id="IPR041528">
    <property type="entry name" value="Cas6b_N"/>
</dbReference>
<dbReference type="InParanoid" id="L0HHC4"/>
<reference evidence="4" key="1">
    <citation type="submission" date="2011-12" db="EMBL/GenBank/DDBJ databases">
        <title>Complete sequence of Methanoregula formicicum SMSP.</title>
        <authorList>
            <person name="Lucas S."/>
            <person name="Han J."/>
            <person name="Lapidus A."/>
            <person name="Cheng J.-F."/>
            <person name="Goodwin L."/>
            <person name="Pitluck S."/>
            <person name="Peters L."/>
            <person name="Ovchinnikova G."/>
            <person name="Teshima H."/>
            <person name="Detter J.C."/>
            <person name="Han C."/>
            <person name="Tapia R."/>
            <person name="Land M."/>
            <person name="Hauser L."/>
            <person name="Kyrpides N."/>
            <person name="Ivanova N."/>
            <person name="Pagani I."/>
            <person name="Imachi H."/>
            <person name="Tamaki H."/>
            <person name="Sekiguchi Y."/>
            <person name="Kamagata Y."/>
            <person name="Cadillo-Quiroz H."/>
            <person name="Zinder S."/>
            <person name="Liu W.-T."/>
            <person name="Woyke T."/>
        </authorList>
    </citation>
    <scope>NUCLEOTIDE SEQUENCE [LARGE SCALE GENOMIC DNA]</scope>
    <source>
        <strain evidence="4">DSM 22288 / NBRC 105244 / SMSP</strain>
    </source>
</reference>
<protein>
    <submittedName>
        <fullName evidence="3">Uncharacterized protein</fullName>
    </submittedName>
</protein>
<feature type="domain" description="Cas6b N-terminal" evidence="2">
    <location>
        <begin position="1"/>
        <end position="102"/>
    </location>
</feature>
<gene>
    <name evidence="3" type="ordered locus">Metfor_2150</name>
</gene>
<dbReference type="HOGENOM" id="CLU_086561_0_0_2"/>
<dbReference type="RefSeq" id="WP_015286119.1">
    <property type="nucleotide sequence ID" value="NC_019943.1"/>
</dbReference>
<keyword evidence="4" id="KW-1185">Reference proteome</keyword>
<dbReference type="InterPro" id="IPR020209">
    <property type="entry name" value="Cas6b_C"/>
</dbReference>